<accession>A0A0S1SPE6</accession>
<proteinExistence type="predicted"/>
<feature type="region of interest" description="Disordered" evidence="1">
    <location>
        <begin position="1"/>
        <end position="59"/>
    </location>
</feature>
<accession>A0A0S1SKA2</accession>
<gene>
    <name evidence="2" type="ORF">PeribacterD1_0449</name>
</gene>
<reference evidence="3" key="1">
    <citation type="submission" date="2015-10" db="EMBL/GenBank/DDBJ databases">
        <title>Analysis of five complete genome sequences for members of the class Peribacteria in the recently recognized Peregrinibacteria bacterial phylum.</title>
        <authorList>
            <person name="Anantharaman K."/>
            <person name="Brown C.T."/>
            <person name="Burstein D."/>
            <person name="Castelle C.J."/>
            <person name="Probst A.J."/>
            <person name="Thomas B.C."/>
            <person name="Williams K.H."/>
            <person name="Banfield J.F."/>
        </authorList>
    </citation>
    <scope>NUCLEOTIDE SEQUENCE [LARGE SCALE GENOMIC DNA]</scope>
</reference>
<evidence type="ECO:0000313" key="3">
    <source>
        <dbReference type="Proteomes" id="UP000069135"/>
    </source>
</evidence>
<evidence type="ECO:0000256" key="1">
    <source>
        <dbReference type="SAM" id="MobiDB-lite"/>
    </source>
</evidence>
<dbReference type="EMBL" id="CP013065">
    <property type="protein sequence ID" value="ALM13140.1"/>
    <property type="molecule type" value="Genomic_DNA"/>
</dbReference>
<evidence type="ECO:0008006" key="4">
    <source>
        <dbReference type="Google" id="ProtNLM"/>
    </source>
</evidence>
<dbReference type="PATRIC" id="fig|1735161.3.peg.441"/>
<dbReference type="AlphaFoldDB" id="A0A0S1SWW0"/>
<protein>
    <recommendedName>
        <fullName evidence="4">Translation elongation factor-like protein</fullName>
    </recommendedName>
</protein>
<dbReference type="KEGG" id="prf:PeribacterA2_0449"/>
<evidence type="ECO:0000313" key="2">
    <source>
        <dbReference type="EMBL" id="ALM13140.1"/>
    </source>
</evidence>
<sequence>MPKKSRSKKKAKKVTKRKVKKTAKRKPARRAKKAAKKVKKVKKVKKAKRKTKAKAAKKVTAARKKLVKTIAEKVIGKVTHYYDHIGVAVVDVQSTIRVGDTIRLRHGDREFTQTVQSLQVNHTPIASAAKGQEVGMKVNEVAAEGTLVLPA</sequence>
<dbReference type="SUPFAM" id="SSF50447">
    <property type="entry name" value="Translation proteins"/>
    <property type="match status" value="1"/>
</dbReference>
<dbReference type="Proteomes" id="UP000069135">
    <property type="component" value="Chromosome"/>
</dbReference>
<accession>A0A0S1SH18</accession>
<reference evidence="2 3" key="2">
    <citation type="journal article" date="2016" name="PeerJ">
        <title>Analysis of five complete genome sequences for members of the class Peribacteria in the recently recognized Peregrinibacteria bacterial phylum.</title>
        <authorList>
            <person name="Anantharaman K."/>
            <person name="Brown C.T."/>
            <person name="Burstein D."/>
            <person name="Castelle C.J."/>
            <person name="Probst A.J."/>
            <person name="Thomas B.C."/>
            <person name="Williams K.H."/>
            <person name="Banfield J.F."/>
        </authorList>
    </citation>
    <scope>NUCLEOTIDE SEQUENCE [LARGE SCALE GENOMIC DNA]</scope>
    <source>
        <strain evidence="2">RIFOXYD1_FULL_PER-ii_59_16</strain>
    </source>
</reference>
<dbReference type="InterPro" id="IPR009000">
    <property type="entry name" value="Transl_B-barrel_sf"/>
</dbReference>
<organism evidence="2 3">
    <name type="scientific">Candidatus Peribacter riflensis</name>
    <dbReference type="NCBI Taxonomy" id="1735162"/>
    <lineage>
        <taxon>Bacteria</taxon>
        <taxon>Candidatus Peregrinibacteriota</taxon>
        <taxon>Candidatus Peribacteria</taxon>
        <taxon>Candidatus Peribacterales</taxon>
        <taxon>Candidatus Peribacteraceae</taxon>
        <taxon>Candidatus Peribacter</taxon>
    </lineage>
</organism>
<dbReference type="Gene3D" id="2.40.30.10">
    <property type="entry name" value="Translation factors"/>
    <property type="match status" value="1"/>
</dbReference>
<dbReference type="STRING" id="1735162.PeribacterB2_0448"/>
<accession>A0A0S1SWW0</accession>
<accession>A0A0S1ST96</accession>
<name>A0A0S1SWW0_9BACT</name>